<geneLocation type="plasmid" evidence="2 3">
    <name>pSRC5</name>
</geneLocation>
<sequence>MFKLMNKTTGIDLSPYVISYDWSGSLEQAGRKLSFSIAYTTTDKQWQNVKIDLGDKVEFSYSPDNAPGTEFKLFAGRVFMQDRKSRSTSMEFVAYDNLIYLSKSHMTCKFDHPVRDIITSVCNNLGVTPGDLSCKDLDQKYKEIEDNKAGSEIIADALKSVTATTHKRYHVFMHVDQKTGEQKLDVVAAGNVIEDFVLNDAHNVTSASHSASIEDMCNQVLIVDKDGNDTHASVKNEADIKKYGLLQQVYKVDDKVATQQGAAALLKKVSEHSSLEAVGNIQCISGYSVTVQEEQIKGTFLITSDSHKIQNNVHTMSLTLDYLEPTNAAATATVDGNMNTTNNTGMNNIQAGIEAGYQAWAGKTMDNGTAGCAEAVGKVGSWYSPFLKKECQNGVCYVPTMVKDAGANCIPFDCSKVEAGDVIVYGDDDHVVIAAGPDGSYVGNSSSQNCVVKGGSFYEMGGLYPTKIIKTSHM</sequence>
<reference evidence="2 3" key="1">
    <citation type="submission" date="2011-10" db="EMBL/GenBank/DDBJ databases">
        <title>Whole genome sequence of Selenomonas ruminantium subsp. lactilytica TAM6421.</title>
        <authorList>
            <person name="Oguchi A."/>
            <person name="Ankai A."/>
            <person name="Kaneko J."/>
            <person name="Yamada-Narita S."/>
            <person name="Fukui S."/>
            <person name="Takahashi M."/>
            <person name="Onodera T."/>
            <person name="Kojima S."/>
            <person name="Fushimi T."/>
            <person name="Abe N."/>
            <person name="Kamio Y."/>
            <person name="Yamazaki S."/>
            <person name="Fujita N."/>
        </authorList>
    </citation>
    <scope>NUCLEOTIDE SEQUENCE [LARGE SCALE GENOMIC DNA]</scope>
    <source>
        <strain evidence="3">NBRC 103574 / TAM6421</strain>
        <plasmid evidence="2 3">pSRC5</plasmid>
    </source>
</reference>
<keyword evidence="2" id="KW-0614">Plasmid</keyword>
<dbReference type="EMBL" id="AP012301">
    <property type="protein sequence ID" value="BAL85208.1"/>
    <property type="molecule type" value="Genomic_DNA"/>
</dbReference>
<protein>
    <submittedName>
        <fullName evidence="2">Phage related protein</fullName>
    </submittedName>
</protein>
<dbReference type="PATRIC" id="fig|927704.6.peg.3551"/>
<dbReference type="HOGENOM" id="CLU_525747_0_0_9"/>
<dbReference type="KEGG" id="sri:SELR_pSRC500340"/>
<evidence type="ECO:0000313" key="3">
    <source>
        <dbReference type="Proteomes" id="UP000007887"/>
    </source>
</evidence>
<evidence type="ECO:0000313" key="2">
    <source>
        <dbReference type="EMBL" id="BAL85208.1"/>
    </source>
</evidence>
<dbReference type="RefSeq" id="WP_014426226.1">
    <property type="nucleotide sequence ID" value="NC_017074.1"/>
</dbReference>
<gene>
    <name evidence="2" type="ordered locus">SELR_pSRC500340</name>
</gene>
<accession>I0GWS1</accession>
<dbReference type="Pfam" id="PF24032">
    <property type="entry name" value="YQBQ"/>
    <property type="match status" value="1"/>
</dbReference>
<evidence type="ECO:0000259" key="1">
    <source>
        <dbReference type="Pfam" id="PF24032"/>
    </source>
</evidence>
<dbReference type="Proteomes" id="UP000007887">
    <property type="component" value="Plasmid pSRC5"/>
</dbReference>
<feature type="domain" description="YqbQ/XkdQ" evidence="1">
    <location>
        <begin position="21"/>
        <end position="320"/>
    </location>
</feature>
<dbReference type="OrthoDB" id="1698671at2"/>
<proteinExistence type="predicted"/>
<dbReference type="InterPro" id="IPR056937">
    <property type="entry name" value="YqbQ/XkdQ"/>
</dbReference>
<name>I0GWS1_SELRL</name>
<dbReference type="AlphaFoldDB" id="I0GWS1"/>
<organism evidence="2 3">
    <name type="scientific">Selenomonas ruminantium subsp. lactilytica (strain NBRC 103574 / TAM6421)</name>
    <dbReference type="NCBI Taxonomy" id="927704"/>
    <lineage>
        <taxon>Bacteria</taxon>
        <taxon>Bacillati</taxon>
        <taxon>Bacillota</taxon>
        <taxon>Negativicutes</taxon>
        <taxon>Selenomonadales</taxon>
        <taxon>Selenomonadaceae</taxon>
        <taxon>Selenomonas</taxon>
    </lineage>
</organism>